<keyword evidence="3" id="KW-1185">Reference proteome</keyword>
<proteinExistence type="predicted"/>
<feature type="transmembrane region" description="Helical" evidence="1">
    <location>
        <begin position="21"/>
        <end position="46"/>
    </location>
</feature>
<feature type="transmembrane region" description="Helical" evidence="1">
    <location>
        <begin position="185"/>
        <end position="205"/>
    </location>
</feature>
<keyword evidence="1" id="KW-1133">Transmembrane helix</keyword>
<sequence length="207" mass="21411">MGVGAAVGQVARTTRRHYRALLTALLMPLLPGLLLGALTAAALTAHGAITSGQAPVWSSLPLLTQVFAAAGALALLAGVPIAVCAALRVAADAVRGRAPDLGRAWRPRLPRLRWPLRLPALGVVPALLGLVPLFPALPVARIDPALGLLWVLVVAPWTAVALCTRMSAEPVAPGPRAPHPVPAPLLAALLATTPFITPGPLWFAYWA</sequence>
<evidence type="ECO:0000313" key="3">
    <source>
        <dbReference type="Proteomes" id="UP000806528"/>
    </source>
</evidence>
<comment type="caution">
    <text evidence="2">The sequence shown here is derived from an EMBL/GenBank/DDBJ whole genome shotgun (WGS) entry which is preliminary data.</text>
</comment>
<feature type="transmembrane region" description="Helical" evidence="1">
    <location>
        <begin position="112"/>
        <end position="134"/>
    </location>
</feature>
<organism evidence="2 3">
    <name type="scientific">Nocardiopsis coralli</name>
    <dbReference type="NCBI Taxonomy" id="2772213"/>
    <lineage>
        <taxon>Bacteria</taxon>
        <taxon>Bacillati</taxon>
        <taxon>Actinomycetota</taxon>
        <taxon>Actinomycetes</taxon>
        <taxon>Streptosporangiales</taxon>
        <taxon>Nocardiopsidaceae</taxon>
        <taxon>Nocardiopsis</taxon>
    </lineage>
</organism>
<keyword evidence="1" id="KW-0472">Membrane</keyword>
<protein>
    <submittedName>
        <fullName evidence="2">Uncharacterized protein</fullName>
    </submittedName>
</protein>
<dbReference type="EMBL" id="JADBGI010000004">
    <property type="protein sequence ID" value="MBE2998355.1"/>
    <property type="molecule type" value="Genomic_DNA"/>
</dbReference>
<feature type="transmembrane region" description="Helical" evidence="1">
    <location>
        <begin position="146"/>
        <end position="164"/>
    </location>
</feature>
<reference evidence="2 3" key="1">
    <citation type="submission" date="2020-09" db="EMBL/GenBank/DDBJ databases">
        <title>Diversity and distribution of actinomycetes associated with coral in the coast of Hainan.</title>
        <authorList>
            <person name="Li F."/>
        </authorList>
    </citation>
    <scope>NUCLEOTIDE SEQUENCE [LARGE SCALE GENOMIC DNA]</scope>
    <source>
        <strain evidence="2 3">HNM0947</strain>
    </source>
</reference>
<keyword evidence="1" id="KW-0812">Transmembrane</keyword>
<evidence type="ECO:0000256" key="1">
    <source>
        <dbReference type="SAM" id="Phobius"/>
    </source>
</evidence>
<gene>
    <name evidence="2" type="ORF">IDM40_06490</name>
</gene>
<evidence type="ECO:0000313" key="2">
    <source>
        <dbReference type="EMBL" id="MBE2998355.1"/>
    </source>
</evidence>
<accession>A0ABR9P3N6</accession>
<dbReference type="Proteomes" id="UP000806528">
    <property type="component" value="Unassembled WGS sequence"/>
</dbReference>
<name>A0ABR9P3N6_9ACTN</name>
<dbReference type="RefSeq" id="WP_193120984.1">
    <property type="nucleotide sequence ID" value="NZ_JADBGI010000004.1"/>
</dbReference>
<feature type="transmembrane region" description="Helical" evidence="1">
    <location>
        <begin position="66"/>
        <end position="91"/>
    </location>
</feature>